<dbReference type="AlphaFoldDB" id="C7M597"/>
<dbReference type="eggNOG" id="ENOG502ZBFE">
    <property type="taxonomic scope" value="Bacteria"/>
</dbReference>
<organism evidence="1 2">
    <name type="scientific">Capnocytophaga ochracea (strain ATCC 27872 / DSM 7271 / CCUG 9716 / JCM 12966 / NCTC 12371 / SS31 / VPI 2845)</name>
    <name type="common">Bacteroides ochraceus</name>
    <dbReference type="NCBI Taxonomy" id="521097"/>
    <lineage>
        <taxon>Bacteria</taxon>
        <taxon>Pseudomonadati</taxon>
        <taxon>Bacteroidota</taxon>
        <taxon>Flavobacteriia</taxon>
        <taxon>Flavobacteriales</taxon>
        <taxon>Flavobacteriaceae</taxon>
        <taxon>Capnocytophaga</taxon>
    </lineage>
</organism>
<dbReference type="InterPro" id="IPR036363">
    <property type="entry name" value="Thiol_cytolysin_ab_sf"/>
</dbReference>
<dbReference type="KEGG" id="coc:Coch_1251"/>
<dbReference type="SUPFAM" id="SSF56978">
    <property type="entry name" value="Perfringolysin"/>
    <property type="match status" value="1"/>
</dbReference>
<evidence type="ECO:0000313" key="1">
    <source>
        <dbReference type="EMBL" id="ACU92800.1"/>
    </source>
</evidence>
<reference evidence="1 2" key="1">
    <citation type="journal article" date="2009" name="Stand. Genomic Sci.">
        <title>Complete genome sequence of Capnocytophaga ochracea type strain (VPI 2845).</title>
        <authorList>
            <person name="Mavrommatis K."/>
            <person name="Gronow S."/>
            <person name="Saunders E."/>
            <person name="Land M."/>
            <person name="Lapidus A."/>
            <person name="Copeland A."/>
            <person name="Glavina Del Rio T."/>
            <person name="Nolan M."/>
            <person name="Lucas S."/>
            <person name="Chen F."/>
            <person name="Tice H."/>
            <person name="Cheng J.F."/>
            <person name="Bruce D."/>
            <person name="Goodwin L."/>
            <person name="Pitluck S."/>
            <person name="Pati A."/>
            <person name="Ivanova N."/>
            <person name="Chen A."/>
            <person name="Palaniappan K."/>
            <person name="Chain P."/>
            <person name="Hauser L."/>
            <person name="Chang Y.J."/>
            <person name="Jeffries C.D."/>
            <person name="Brettin T."/>
            <person name="Detter J.C."/>
            <person name="Han C."/>
            <person name="Bristow J."/>
            <person name="Goker M."/>
            <person name="Rohde M."/>
            <person name="Eisen J.A."/>
            <person name="Markowitz V."/>
            <person name="Kyrpides N.C."/>
            <person name="Klenk H.P."/>
            <person name="Hugenholtz P."/>
        </authorList>
    </citation>
    <scope>NUCLEOTIDE SEQUENCE [LARGE SCALE GENOMIC DNA]</scope>
    <source>
        <strain evidence="2">ATCC 27872 / DSM 7271 / JCM 12966 / VPI 2845</strain>
    </source>
</reference>
<dbReference type="Gene3D" id="3.40.30.40">
    <property type="entry name" value="Perfringolysin"/>
    <property type="match status" value="1"/>
</dbReference>
<sequence>MKNLKFIPVIAMFAIFISCGKDNENGQNKVDFPEQPEKTLSLKATGRTSTKGTEYVETVQKQLELDPPQLINNDLINSIYPGSVLDGGDFMNAVYTNLVIKDPKEITLSTTLKGKDYIVSDKALPVLSDVRQRINGLVYTNRGQIDFNNTSSLVDYTAEEVNTKESFNKTFSVHVKANFLKVVNAGFGYSQEHLTIHSKKYVLVKLRQIFYTVSVDPKSANEWGNIQSVGAYEPVYVSSVDYGRVAHLLLETEDDKETVRKTISGSIGANIGKFGAEISAENKQEMEKLFNKTNMKIMIWGGDLANAKLVTDYNSFMEFLKRPAPEDLVKSCTPVGYRVKTIRDNRPIAVRTMYTEERFTYKK</sequence>
<dbReference type="Pfam" id="PF01289">
    <property type="entry name" value="Thiol_cytolysin"/>
    <property type="match status" value="1"/>
</dbReference>
<name>C7M597_CAPOD</name>
<dbReference type="HOGENOM" id="CLU_743331_0_0_10"/>
<dbReference type="InterPro" id="IPR001869">
    <property type="entry name" value="Thiol_cytolysin"/>
</dbReference>
<dbReference type="Gene3D" id="3.90.840.10">
    <property type="entry name" value="Thiol-activated cytolysin superfamily/Thiol-activated cytolysin, alpha-beta domain"/>
    <property type="match status" value="1"/>
</dbReference>
<dbReference type="PROSITE" id="PS51257">
    <property type="entry name" value="PROKAR_LIPOPROTEIN"/>
    <property type="match status" value="1"/>
</dbReference>
<dbReference type="GO" id="GO:0015485">
    <property type="term" value="F:cholesterol binding"/>
    <property type="evidence" value="ECO:0007669"/>
    <property type="project" value="InterPro"/>
</dbReference>
<proteinExistence type="predicted"/>
<gene>
    <name evidence="1" type="ordered locus">Coch_1251</name>
</gene>
<dbReference type="InterPro" id="IPR036359">
    <property type="entry name" value="Thiol_cytolysin_sf"/>
</dbReference>
<dbReference type="RefSeq" id="WP_015782410.1">
    <property type="nucleotide sequence ID" value="NC_013162.1"/>
</dbReference>
<dbReference type="STRING" id="521097.Coch_1251"/>
<dbReference type="GeneID" id="29676149"/>
<keyword evidence="2" id="KW-1185">Reference proteome</keyword>
<evidence type="ECO:0000313" key="2">
    <source>
        <dbReference type="Proteomes" id="UP000006650"/>
    </source>
</evidence>
<dbReference type="Proteomes" id="UP000006650">
    <property type="component" value="Chromosome"/>
</dbReference>
<accession>C7M597</accession>
<protein>
    <submittedName>
        <fullName evidence="1">Flavomodulin</fullName>
    </submittedName>
</protein>
<dbReference type="EMBL" id="CP001632">
    <property type="protein sequence ID" value="ACU92800.1"/>
    <property type="molecule type" value="Genomic_DNA"/>
</dbReference>